<comment type="caution">
    <text evidence="1">The sequence shown here is derived from an EMBL/GenBank/DDBJ whole genome shotgun (WGS) entry which is preliminary data.</text>
</comment>
<proteinExistence type="predicted"/>
<dbReference type="RefSeq" id="WP_146132024.1">
    <property type="nucleotide sequence ID" value="NZ_PVTM01000025.1"/>
</dbReference>
<protein>
    <submittedName>
        <fullName evidence="1">Uncharacterized protein</fullName>
    </submittedName>
</protein>
<dbReference type="Proteomes" id="UP000239896">
    <property type="component" value="Unassembled WGS sequence"/>
</dbReference>
<dbReference type="AlphaFoldDB" id="A0A2T0V752"/>
<evidence type="ECO:0000313" key="2">
    <source>
        <dbReference type="Proteomes" id="UP000239896"/>
    </source>
</evidence>
<organism evidence="1 2">
    <name type="scientific">Halomonas ventosae</name>
    <dbReference type="NCBI Taxonomy" id="229007"/>
    <lineage>
        <taxon>Bacteria</taxon>
        <taxon>Pseudomonadati</taxon>
        <taxon>Pseudomonadota</taxon>
        <taxon>Gammaproteobacteria</taxon>
        <taxon>Oceanospirillales</taxon>
        <taxon>Halomonadaceae</taxon>
        <taxon>Halomonas</taxon>
    </lineage>
</organism>
<gene>
    <name evidence="1" type="ORF">BCL64_1252</name>
</gene>
<dbReference type="EMBL" id="PVTM01000025">
    <property type="protein sequence ID" value="PRY66006.1"/>
    <property type="molecule type" value="Genomic_DNA"/>
</dbReference>
<name>A0A2T0V752_9GAMM</name>
<sequence>MPLMPFPTIWDQPLPARPLRSARRRRSSERFLTIWSRPVARLPKKTTQAARGRRLPQFYI</sequence>
<keyword evidence="2" id="KW-1185">Reference proteome</keyword>
<evidence type="ECO:0000313" key="1">
    <source>
        <dbReference type="EMBL" id="PRY66006.1"/>
    </source>
</evidence>
<reference evidence="1 2" key="1">
    <citation type="submission" date="2018-03" db="EMBL/GenBank/DDBJ databases">
        <title>Comparative analysis of microorganisms from saline springs in Andes Mountain Range, Colombia.</title>
        <authorList>
            <person name="Rubin E."/>
        </authorList>
    </citation>
    <scope>NUCLEOTIDE SEQUENCE [LARGE SCALE GENOMIC DNA]</scope>
    <source>
        <strain evidence="1 2">USBA 854</strain>
    </source>
</reference>
<accession>A0A2T0V752</accession>